<dbReference type="InterPro" id="IPR043128">
    <property type="entry name" value="Rev_trsase/Diguanyl_cyclase"/>
</dbReference>
<organism evidence="6 7">
    <name type="scientific">Rhizobium viscosum</name>
    <name type="common">Arthrobacter viscosus</name>
    <dbReference type="NCBI Taxonomy" id="1673"/>
    <lineage>
        <taxon>Bacteria</taxon>
        <taxon>Pseudomonadati</taxon>
        <taxon>Pseudomonadota</taxon>
        <taxon>Alphaproteobacteria</taxon>
        <taxon>Hyphomicrobiales</taxon>
        <taxon>Rhizobiaceae</taxon>
        <taxon>Rhizobium/Agrobacterium group</taxon>
        <taxon>Rhizobium</taxon>
    </lineage>
</organism>
<dbReference type="PANTHER" id="PTHR45138:SF9">
    <property type="entry name" value="DIGUANYLATE CYCLASE DGCM-RELATED"/>
    <property type="match status" value="1"/>
</dbReference>
<dbReference type="RefSeq" id="WP_192727673.1">
    <property type="nucleotide sequence ID" value="NZ_BAAAVL010000003.1"/>
</dbReference>
<dbReference type="InterPro" id="IPR000160">
    <property type="entry name" value="GGDEF_dom"/>
</dbReference>
<dbReference type="Proteomes" id="UP000620262">
    <property type="component" value="Unassembled WGS sequence"/>
</dbReference>
<dbReference type="CDD" id="cd01949">
    <property type="entry name" value="GGDEF"/>
    <property type="match status" value="1"/>
</dbReference>
<dbReference type="PROSITE" id="PS50887">
    <property type="entry name" value="GGDEF"/>
    <property type="match status" value="1"/>
</dbReference>
<evidence type="ECO:0000313" key="6">
    <source>
        <dbReference type="EMBL" id="MBE1503508.1"/>
    </source>
</evidence>
<dbReference type="InterPro" id="IPR029787">
    <property type="entry name" value="Nucleotide_cyclase"/>
</dbReference>
<dbReference type="EMBL" id="JADBEC010000001">
    <property type="protein sequence ID" value="MBE1503508.1"/>
    <property type="molecule type" value="Genomic_DNA"/>
</dbReference>
<evidence type="ECO:0000256" key="2">
    <source>
        <dbReference type="ARBA" id="ARBA00034247"/>
    </source>
</evidence>
<protein>
    <recommendedName>
        <fullName evidence="1">diguanylate cyclase</fullName>
        <ecNumber evidence="1">2.7.7.65</ecNumber>
    </recommendedName>
</protein>
<keyword evidence="3" id="KW-0175">Coiled coil</keyword>
<sequence>MNRITLEGKLLFATVIVAFLTLILTASALIPTYESYRSTNDNLLAVERFRQVLEAASRMSAERGPANDIMAIEPNSSAPATERLKVFRRISDLSLEALDEPPEVDVSSSLPDLQAALAETRAQLRRARQTVDRVAATPLADRDPDDVQNAIREMIEVIETFQHVVDWHIAAFTTQRSELTAPFLTGRMISDMREYGGRAASQIMGPIATRQPLRDSHITDASRTIGRLLELRKLMQGQKIVSDRDALSQQLMKDVDTIFFGSGLELVKILIEQGKISGDYSVSAVDLTRDYVPTLQPLERLRTVFLDDVVKRYRTQHYAASYRLAVIAVITASALAVLFTLFRSIRLHMLGPLLTARRQIIALADGSPVTDLETISKAPEMRSLFEALELLRGKLDERAEYEARLKMQAEKDGLTGVWNRRALEGFGNAPSERGEDVCLMLIDIDHFKAVNDNYGHLTGDAVLIEIATLLQGAMRSTDIVARYGGEEFAVLVSTSDLSNTLDFAEELRSRIQAHVIRDAETGIDLSITVSIGVTSGACGASGWRQLIASADEALYCAKKKGRNRTCVFGDEADRDIVKSALIPFRARRAASL</sequence>
<keyword evidence="4" id="KW-0812">Transmembrane</keyword>
<accession>A0ABR9IJZ7</accession>
<keyword evidence="7" id="KW-1185">Reference proteome</keyword>
<comment type="catalytic activity">
    <reaction evidence="2">
        <text>2 GTP = 3',3'-c-di-GMP + 2 diphosphate</text>
        <dbReference type="Rhea" id="RHEA:24898"/>
        <dbReference type="ChEBI" id="CHEBI:33019"/>
        <dbReference type="ChEBI" id="CHEBI:37565"/>
        <dbReference type="ChEBI" id="CHEBI:58805"/>
        <dbReference type="EC" id="2.7.7.65"/>
    </reaction>
</comment>
<dbReference type="InterPro" id="IPR050469">
    <property type="entry name" value="Diguanylate_Cyclase"/>
</dbReference>
<keyword evidence="4" id="KW-0472">Membrane</keyword>
<dbReference type="InterPro" id="IPR003660">
    <property type="entry name" value="HAMP_dom"/>
</dbReference>
<feature type="domain" description="GGDEF" evidence="5">
    <location>
        <begin position="435"/>
        <end position="570"/>
    </location>
</feature>
<feature type="coiled-coil region" evidence="3">
    <location>
        <begin position="110"/>
        <end position="137"/>
    </location>
</feature>
<dbReference type="NCBIfam" id="TIGR00254">
    <property type="entry name" value="GGDEF"/>
    <property type="match status" value="1"/>
</dbReference>
<dbReference type="Gene3D" id="3.30.70.270">
    <property type="match status" value="1"/>
</dbReference>
<gene>
    <name evidence="6" type="ORF">H4W29_000689</name>
</gene>
<evidence type="ECO:0000313" key="7">
    <source>
        <dbReference type="Proteomes" id="UP000620262"/>
    </source>
</evidence>
<feature type="transmembrane region" description="Helical" evidence="4">
    <location>
        <begin position="322"/>
        <end position="342"/>
    </location>
</feature>
<keyword evidence="4" id="KW-1133">Transmembrane helix</keyword>
<dbReference type="SUPFAM" id="SSF55073">
    <property type="entry name" value="Nucleotide cyclase"/>
    <property type="match status" value="1"/>
</dbReference>
<dbReference type="EC" id="2.7.7.65" evidence="1"/>
<comment type="caution">
    <text evidence="6">The sequence shown here is derived from an EMBL/GenBank/DDBJ whole genome shotgun (WGS) entry which is preliminary data.</text>
</comment>
<evidence type="ECO:0000256" key="1">
    <source>
        <dbReference type="ARBA" id="ARBA00012528"/>
    </source>
</evidence>
<evidence type="ECO:0000256" key="3">
    <source>
        <dbReference type="SAM" id="Coils"/>
    </source>
</evidence>
<evidence type="ECO:0000259" key="5">
    <source>
        <dbReference type="PROSITE" id="PS50887"/>
    </source>
</evidence>
<evidence type="ECO:0000256" key="4">
    <source>
        <dbReference type="SAM" id="Phobius"/>
    </source>
</evidence>
<dbReference type="Pfam" id="PF00990">
    <property type="entry name" value="GGDEF"/>
    <property type="match status" value="1"/>
</dbReference>
<proteinExistence type="predicted"/>
<dbReference type="PANTHER" id="PTHR45138">
    <property type="entry name" value="REGULATORY COMPONENTS OF SENSORY TRANSDUCTION SYSTEM"/>
    <property type="match status" value="1"/>
</dbReference>
<name>A0ABR9IJZ7_RHIVS</name>
<reference evidence="6 7" key="1">
    <citation type="submission" date="2020-10" db="EMBL/GenBank/DDBJ databases">
        <title>Sequencing the genomes of 1000 actinobacteria strains.</title>
        <authorList>
            <person name="Klenk H.-P."/>
        </authorList>
    </citation>
    <scope>NUCLEOTIDE SEQUENCE [LARGE SCALE GENOMIC DNA]</scope>
    <source>
        <strain evidence="6 7">DSM 7307</strain>
    </source>
</reference>
<dbReference type="SMART" id="SM00304">
    <property type="entry name" value="HAMP"/>
    <property type="match status" value="2"/>
</dbReference>
<dbReference type="SMART" id="SM00267">
    <property type="entry name" value="GGDEF"/>
    <property type="match status" value="1"/>
</dbReference>